<dbReference type="NCBIfam" id="TIGR02216">
    <property type="entry name" value="phage_TIGR02216"/>
    <property type="match status" value="1"/>
</dbReference>
<evidence type="ECO:0000313" key="2">
    <source>
        <dbReference type="Proteomes" id="UP000318801"/>
    </source>
</evidence>
<dbReference type="InterPro" id="IPR019056">
    <property type="entry name" value="Phage_TAC_6"/>
</dbReference>
<dbReference type="Proteomes" id="UP000318801">
    <property type="component" value="Unassembled WGS sequence"/>
</dbReference>
<comment type="caution">
    <text evidence="1">The sequence shown here is derived from an EMBL/GenBank/DDBJ whole genome shotgun (WGS) entry which is preliminary data.</text>
</comment>
<dbReference type="InterPro" id="IPR011739">
    <property type="entry name" value="GTA_rcc01693"/>
</dbReference>
<dbReference type="EMBL" id="VHLG01000009">
    <property type="protein sequence ID" value="TPW29528.1"/>
    <property type="molecule type" value="Genomic_DNA"/>
</dbReference>
<name>A0A506U7S2_9HYPH</name>
<accession>A0A506U7S2</accession>
<dbReference type="AlphaFoldDB" id="A0A506U7S2"/>
<gene>
    <name evidence="1" type="ORF">FJU08_13985</name>
</gene>
<proteinExistence type="predicted"/>
<organism evidence="1 2">
    <name type="scientific">Martelella alba</name>
    <dbReference type="NCBI Taxonomy" id="2590451"/>
    <lineage>
        <taxon>Bacteria</taxon>
        <taxon>Pseudomonadati</taxon>
        <taxon>Pseudomonadota</taxon>
        <taxon>Alphaproteobacteria</taxon>
        <taxon>Hyphomicrobiales</taxon>
        <taxon>Aurantimonadaceae</taxon>
        <taxon>Martelella</taxon>
    </lineage>
</organism>
<keyword evidence="2" id="KW-1185">Reference proteome</keyword>
<evidence type="ECO:0000313" key="1">
    <source>
        <dbReference type="EMBL" id="TPW29528.1"/>
    </source>
</evidence>
<sequence>MHAGLCLLRLEPAAFWSLTPAEFAAMTGQFGHSQDVLKRSELAALMALYPD</sequence>
<protein>
    <submittedName>
        <fullName evidence="1">Phage tail assembly chaperone</fullName>
    </submittedName>
</protein>
<dbReference type="OrthoDB" id="7582980at2"/>
<reference evidence="1 2" key="1">
    <citation type="submission" date="2019-06" db="EMBL/GenBank/DDBJ databases">
        <authorList>
            <person name="Li M."/>
        </authorList>
    </citation>
    <scope>NUCLEOTIDE SEQUENCE [LARGE SCALE GENOMIC DNA]</scope>
    <source>
        <strain evidence="1 2">BGMRC2036</strain>
    </source>
</reference>
<dbReference type="Pfam" id="PF09550">
    <property type="entry name" value="Phage_TAC_6"/>
    <property type="match status" value="1"/>
</dbReference>